<dbReference type="EMBL" id="JACVXB010000002">
    <property type="protein sequence ID" value="MBD0831954.1"/>
    <property type="molecule type" value="Genomic_DNA"/>
</dbReference>
<dbReference type="PANTHER" id="PTHR37947">
    <property type="entry name" value="BLL2462 PROTEIN"/>
    <property type="match status" value="1"/>
</dbReference>
<evidence type="ECO:0000256" key="1">
    <source>
        <dbReference type="SAM" id="Phobius"/>
    </source>
</evidence>
<dbReference type="Proteomes" id="UP000600588">
    <property type="component" value="Unassembled WGS sequence"/>
</dbReference>
<dbReference type="PANTHER" id="PTHR37947:SF1">
    <property type="entry name" value="BLL2462 PROTEIN"/>
    <property type="match status" value="1"/>
</dbReference>
<keyword evidence="1" id="KW-1133">Transmembrane helix</keyword>
<keyword evidence="3" id="KW-1185">Reference proteome</keyword>
<evidence type="ECO:0000313" key="2">
    <source>
        <dbReference type="EMBL" id="MBD0831954.1"/>
    </source>
</evidence>
<dbReference type="InterPro" id="IPR036465">
    <property type="entry name" value="vWFA_dom_sf"/>
</dbReference>
<dbReference type="AlphaFoldDB" id="A0A8J6QHH1"/>
<keyword evidence="1" id="KW-0812">Transmembrane</keyword>
<comment type="caution">
    <text evidence="2">The sequence shown here is derived from an EMBL/GenBank/DDBJ whole genome shotgun (WGS) entry which is preliminary data.</text>
</comment>
<accession>A0A8J6QHH1</accession>
<dbReference type="SUPFAM" id="SSF53300">
    <property type="entry name" value="vWA-like"/>
    <property type="match status" value="1"/>
</dbReference>
<feature type="transmembrane region" description="Helical" evidence="1">
    <location>
        <begin position="6"/>
        <end position="25"/>
    </location>
</feature>
<evidence type="ECO:0000313" key="3">
    <source>
        <dbReference type="Proteomes" id="UP000600588"/>
    </source>
</evidence>
<gene>
    <name evidence="2" type="ORF">ICJ83_07395</name>
</gene>
<dbReference type="RefSeq" id="WP_188229736.1">
    <property type="nucleotide sequence ID" value="NZ_JACVXB010000002.1"/>
</dbReference>
<sequence>MSSETLLYIIGAGIAAIVIAGFQYFKNKKSMSTLNMLFLFLRFITVFSILLLLINPKFHQNVITLEKPELVIALDNSASVSYLKQDVKAKELINKITSDKLIRNKFNVNTYLFGSDLKRSDSISFNEKETNINQAFSKLDQIYKHNNAPTILITDGNQTYGNNYAYAYNDYKHPIYPVILGDTVSYTDLKIEQLNVNKYAYLRNKFPVEAILVYNGNTSVNSKFSITKGNTVVYSQNITFSKEKNSTVINFTLPANQVGAQVYKAHLEVLSTEKNKVNNSKNFAVEVIDQKTKIAIISDVIHPDLGAFKKSIESNEQRSVSILKSNLDISQINDYQLFILYQPNNKFKHIFEALNKNNKNRFIITGPKTDLVFLNEYAKSFEFEITGNTENYQAALNKNYTPFLVEDIDFKNLPPLFSNYSSLIPLAPYETILSKTLNGVEVNEPLLLTLEQQGRREALLLGENIWQWRAHSYVHSKSFNDFDNFINKLVQYLASNKLKSRLNIEYDAFYNGSNGIVISAEYFDKNYMFDTREMLNIIVTNSDTKRSQTFPLILKNNSYEVNLSSLPPSDYNFTVKAEGANISKSGRFTILDYNVEEQFLNADVTKLQQLASNSKGKSYFIDRANNIIEDIINDSRYQTIQKSHKNSSPLIDWSYLLAIIAICLSAEWFLRKYNGLI</sequence>
<proteinExistence type="predicted"/>
<organism evidence="2 3">
    <name type="scientific">Aestuariibaculum sediminum</name>
    <dbReference type="NCBI Taxonomy" id="2770637"/>
    <lineage>
        <taxon>Bacteria</taxon>
        <taxon>Pseudomonadati</taxon>
        <taxon>Bacteroidota</taxon>
        <taxon>Flavobacteriia</taxon>
        <taxon>Flavobacteriales</taxon>
        <taxon>Flavobacteriaceae</taxon>
    </lineage>
</organism>
<name>A0A8J6QHH1_9FLAO</name>
<feature type="transmembrane region" description="Helical" evidence="1">
    <location>
        <begin position="37"/>
        <end position="54"/>
    </location>
</feature>
<reference evidence="2 3" key="1">
    <citation type="submission" date="2020-09" db="EMBL/GenBank/DDBJ databases">
        <title>TT11 complete genome.</title>
        <authorList>
            <person name="Wu Z."/>
        </authorList>
    </citation>
    <scope>NUCLEOTIDE SEQUENCE [LARGE SCALE GENOMIC DNA]</scope>
    <source>
        <strain evidence="2 3">TT11</strain>
    </source>
</reference>
<protein>
    <submittedName>
        <fullName evidence="2">VWA domain-containing protein</fullName>
    </submittedName>
</protein>
<keyword evidence="1" id="KW-0472">Membrane</keyword>